<comment type="similarity">
    <text evidence="1">Belongs to the 'phage' integrase family.</text>
</comment>
<protein>
    <submittedName>
        <fullName evidence="6">Integrase/recombinase XerC</fullName>
    </submittedName>
</protein>
<dbReference type="InterPro" id="IPR013762">
    <property type="entry name" value="Integrase-like_cat_sf"/>
</dbReference>
<dbReference type="AlphaFoldDB" id="A0A841RE48"/>
<sequence length="305" mass="35537">MKKEDKNLVKAYYSHLLASGKKTKGFRHSFNILTEYLNGSDFLSLDYREAQNFQSWMTGQENRYSHASILSIIGPLSAFWDYMKKRRLVSVNPFRLIERIKAPSKLPGNIPDEKEMDELLMFLADFTRGKNLRDYKRYYKAHLLCELLYSTGMRISEAAAVRLEDIDLSGGTVLVHDIKTNSERTAYLNDYVKENLTVYIEEFRDRVLWRAEESNLLFGASTNLKKWLNGVLEEVCREMGREKVTSHIFRHSFGYHMLKAGCDIRKIQKFLGHRRLSTTGVYTKVDTEALRNILDQYHPRGGHKS</sequence>
<feature type="domain" description="Tyr recombinase" evidence="4">
    <location>
        <begin position="105"/>
        <end position="295"/>
    </location>
</feature>
<dbReference type="SUPFAM" id="SSF56349">
    <property type="entry name" value="DNA breaking-rejoining enzymes"/>
    <property type="match status" value="1"/>
</dbReference>
<accession>A0A841RE48</accession>
<dbReference type="GO" id="GO:0006310">
    <property type="term" value="P:DNA recombination"/>
    <property type="evidence" value="ECO:0007669"/>
    <property type="project" value="UniProtKB-KW"/>
</dbReference>
<name>A0A841RE48_9SPIO</name>
<reference evidence="6 7" key="1">
    <citation type="submission" date="2020-08" db="EMBL/GenBank/DDBJ databases">
        <title>Genomic Encyclopedia of Type Strains, Phase IV (KMG-IV): sequencing the most valuable type-strain genomes for metagenomic binning, comparative biology and taxonomic classification.</title>
        <authorList>
            <person name="Goeker M."/>
        </authorList>
    </citation>
    <scope>NUCLEOTIDE SEQUENCE [LARGE SCALE GENOMIC DNA]</scope>
    <source>
        <strain evidence="6 7">DSM 2461</strain>
    </source>
</reference>
<comment type="caution">
    <text evidence="6">The sequence shown here is derived from an EMBL/GenBank/DDBJ whole genome shotgun (WGS) entry which is preliminary data.</text>
</comment>
<dbReference type="EMBL" id="JACHGJ010000004">
    <property type="protein sequence ID" value="MBB6480886.1"/>
    <property type="molecule type" value="Genomic_DNA"/>
</dbReference>
<dbReference type="Proteomes" id="UP000587760">
    <property type="component" value="Unassembled WGS sequence"/>
</dbReference>
<proteinExistence type="inferred from homology"/>
<evidence type="ECO:0000256" key="3">
    <source>
        <dbReference type="ARBA" id="ARBA00023172"/>
    </source>
</evidence>
<dbReference type="PANTHER" id="PTHR30349:SF41">
    <property type="entry name" value="INTEGRASE_RECOMBINASE PROTEIN MJ0367-RELATED"/>
    <property type="match status" value="1"/>
</dbReference>
<dbReference type="Gene3D" id="1.10.443.10">
    <property type="entry name" value="Intergrase catalytic core"/>
    <property type="match status" value="1"/>
</dbReference>
<keyword evidence="7" id="KW-1185">Reference proteome</keyword>
<organism evidence="6 7">
    <name type="scientific">Spirochaeta isovalerica</name>
    <dbReference type="NCBI Taxonomy" id="150"/>
    <lineage>
        <taxon>Bacteria</taxon>
        <taxon>Pseudomonadati</taxon>
        <taxon>Spirochaetota</taxon>
        <taxon>Spirochaetia</taxon>
        <taxon>Spirochaetales</taxon>
        <taxon>Spirochaetaceae</taxon>
        <taxon>Spirochaeta</taxon>
    </lineage>
</organism>
<evidence type="ECO:0000256" key="1">
    <source>
        <dbReference type="ARBA" id="ARBA00008857"/>
    </source>
</evidence>
<evidence type="ECO:0000313" key="5">
    <source>
        <dbReference type="EMBL" id="MBB6480886.1"/>
    </source>
</evidence>
<evidence type="ECO:0000313" key="7">
    <source>
        <dbReference type="Proteomes" id="UP000587760"/>
    </source>
</evidence>
<dbReference type="GO" id="GO:0015074">
    <property type="term" value="P:DNA integration"/>
    <property type="evidence" value="ECO:0007669"/>
    <property type="project" value="InterPro"/>
</dbReference>
<dbReference type="InterPro" id="IPR011010">
    <property type="entry name" value="DNA_brk_join_enz"/>
</dbReference>
<dbReference type="PROSITE" id="PS51898">
    <property type="entry name" value="TYR_RECOMBINASE"/>
    <property type="match status" value="1"/>
</dbReference>
<dbReference type="Pfam" id="PF00589">
    <property type="entry name" value="Phage_integrase"/>
    <property type="match status" value="1"/>
</dbReference>
<evidence type="ECO:0000256" key="2">
    <source>
        <dbReference type="ARBA" id="ARBA00023125"/>
    </source>
</evidence>
<keyword evidence="2" id="KW-0238">DNA-binding</keyword>
<dbReference type="InterPro" id="IPR050090">
    <property type="entry name" value="Tyrosine_recombinase_XerCD"/>
</dbReference>
<dbReference type="RefSeq" id="WP_184747141.1">
    <property type="nucleotide sequence ID" value="NZ_JACHGJ010000004.1"/>
</dbReference>
<dbReference type="EMBL" id="JACHGJ010000004">
    <property type="protein sequence ID" value="MBB6480898.1"/>
    <property type="molecule type" value="Genomic_DNA"/>
</dbReference>
<dbReference type="PANTHER" id="PTHR30349">
    <property type="entry name" value="PHAGE INTEGRASE-RELATED"/>
    <property type="match status" value="1"/>
</dbReference>
<evidence type="ECO:0000313" key="6">
    <source>
        <dbReference type="EMBL" id="MBB6480898.1"/>
    </source>
</evidence>
<dbReference type="GO" id="GO:0003677">
    <property type="term" value="F:DNA binding"/>
    <property type="evidence" value="ECO:0007669"/>
    <property type="project" value="UniProtKB-KW"/>
</dbReference>
<keyword evidence="3" id="KW-0233">DNA recombination</keyword>
<gene>
    <name evidence="5" type="ORF">HNR50_002559</name>
    <name evidence="6" type="ORF">HNR50_002571</name>
</gene>
<dbReference type="InterPro" id="IPR002104">
    <property type="entry name" value="Integrase_catalytic"/>
</dbReference>
<evidence type="ECO:0000259" key="4">
    <source>
        <dbReference type="PROSITE" id="PS51898"/>
    </source>
</evidence>